<evidence type="ECO:0000313" key="3">
    <source>
        <dbReference type="Proteomes" id="UP000297245"/>
    </source>
</evidence>
<evidence type="ECO:0000256" key="1">
    <source>
        <dbReference type="SAM" id="MobiDB-lite"/>
    </source>
</evidence>
<reference evidence="2 3" key="1">
    <citation type="journal article" date="2019" name="Nat. Ecol. Evol.">
        <title>Megaphylogeny resolves global patterns of mushroom evolution.</title>
        <authorList>
            <person name="Varga T."/>
            <person name="Krizsan K."/>
            <person name="Foldi C."/>
            <person name="Dima B."/>
            <person name="Sanchez-Garcia M."/>
            <person name="Sanchez-Ramirez S."/>
            <person name="Szollosi G.J."/>
            <person name="Szarkandi J.G."/>
            <person name="Papp V."/>
            <person name="Albert L."/>
            <person name="Andreopoulos W."/>
            <person name="Angelini C."/>
            <person name="Antonin V."/>
            <person name="Barry K.W."/>
            <person name="Bougher N.L."/>
            <person name="Buchanan P."/>
            <person name="Buyck B."/>
            <person name="Bense V."/>
            <person name="Catcheside P."/>
            <person name="Chovatia M."/>
            <person name="Cooper J."/>
            <person name="Damon W."/>
            <person name="Desjardin D."/>
            <person name="Finy P."/>
            <person name="Geml J."/>
            <person name="Haridas S."/>
            <person name="Hughes K."/>
            <person name="Justo A."/>
            <person name="Karasinski D."/>
            <person name="Kautmanova I."/>
            <person name="Kiss B."/>
            <person name="Kocsube S."/>
            <person name="Kotiranta H."/>
            <person name="LaButti K.M."/>
            <person name="Lechner B.E."/>
            <person name="Liimatainen K."/>
            <person name="Lipzen A."/>
            <person name="Lukacs Z."/>
            <person name="Mihaltcheva S."/>
            <person name="Morgado L.N."/>
            <person name="Niskanen T."/>
            <person name="Noordeloos M.E."/>
            <person name="Ohm R.A."/>
            <person name="Ortiz-Santana B."/>
            <person name="Ovrebo C."/>
            <person name="Racz N."/>
            <person name="Riley R."/>
            <person name="Savchenko A."/>
            <person name="Shiryaev A."/>
            <person name="Soop K."/>
            <person name="Spirin V."/>
            <person name="Szebenyi C."/>
            <person name="Tomsovsky M."/>
            <person name="Tulloss R.E."/>
            <person name="Uehling J."/>
            <person name="Grigoriev I.V."/>
            <person name="Vagvolgyi C."/>
            <person name="Papp T."/>
            <person name="Martin F.M."/>
            <person name="Miettinen O."/>
            <person name="Hibbett D.S."/>
            <person name="Nagy L.G."/>
        </authorList>
    </citation>
    <scope>NUCLEOTIDE SEQUENCE [LARGE SCALE GENOMIC DNA]</scope>
    <source>
        <strain evidence="2 3">CBS 962.96</strain>
    </source>
</reference>
<sequence>MTTVEKVVKRPYQKVANEFRDCSHKVDEVLQALCGRLLVLGWDNILVRHFVAYSVENDENVRWRPARGSFGISHRVEPLHALVRSREGRGRVLGRLGRRESTMVKVGVQEALAYVVVVRVAWSAGAQRPEEMWSGGRTRLLILSYGVVARSPDAGGNVVRRVVLDGRTRLFDFVVLLLSRKEIDRPITFVWLQNYHRKWAANIEKQKDPSSLPTMGNSSAPGRNRRYRRRNLQTVFQYLLNTRNSSVPSRIKRDETDLRQQTHPEYPDNTTE</sequence>
<dbReference type="Proteomes" id="UP000297245">
    <property type="component" value="Unassembled WGS sequence"/>
</dbReference>
<organism evidence="2 3">
    <name type="scientific">Dendrothele bispora (strain CBS 962.96)</name>
    <dbReference type="NCBI Taxonomy" id="1314807"/>
    <lineage>
        <taxon>Eukaryota</taxon>
        <taxon>Fungi</taxon>
        <taxon>Dikarya</taxon>
        <taxon>Basidiomycota</taxon>
        <taxon>Agaricomycotina</taxon>
        <taxon>Agaricomycetes</taxon>
        <taxon>Agaricomycetidae</taxon>
        <taxon>Agaricales</taxon>
        <taxon>Agaricales incertae sedis</taxon>
        <taxon>Dendrothele</taxon>
    </lineage>
</organism>
<feature type="region of interest" description="Disordered" evidence="1">
    <location>
        <begin position="246"/>
        <end position="272"/>
    </location>
</feature>
<evidence type="ECO:0000313" key="2">
    <source>
        <dbReference type="EMBL" id="THU94156.1"/>
    </source>
</evidence>
<dbReference type="AlphaFoldDB" id="A0A4S8LWT0"/>
<accession>A0A4S8LWT0</accession>
<feature type="region of interest" description="Disordered" evidence="1">
    <location>
        <begin position="206"/>
        <end position="226"/>
    </location>
</feature>
<protein>
    <submittedName>
        <fullName evidence="2">Uncharacterized protein</fullName>
    </submittedName>
</protein>
<dbReference type="EMBL" id="ML179230">
    <property type="protein sequence ID" value="THU94156.1"/>
    <property type="molecule type" value="Genomic_DNA"/>
</dbReference>
<keyword evidence="3" id="KW-1185">Reference proteome</keyword>
<name>A0A4S8LWT0_DENBC</name>
<feature type="compositionally biased region" description="Basic and acidic residues" evidence="1">
    <location>
        <begin position="251"/>
        <end position="266"/>
    </location>
</feature>
<feature type="compositionally biased region" description="Polar residues" evidence="1">
    <location>
        <begin position="209"/>
        <end position="221"/>
    </location>
</feature>
<gene>
    <name evidence="2" type="ORF">K435DRAFT_799107</name>
</gene>
<proteinExistence type="predicted"/>